<protein>
    <submittedName>
        <fullName evidence="3">Uncharacterized protein</fullName>
    </submittedName>
</protein>
<evidence type="ECO:0000313" key="5">
    <source>
        <dbReference type="Proteomes" id="UP000595847"/>
    </source>
</evidence>
<dbReference type="Proteomes" id="UP000595847">
    <property type="component" value="Chromosome"/>
</dbReference>
<evidence type="ECO:0000313" key="3">
    <source>
        <dbReference type="EMBL" id="QQE72914.1"/>
    </source>
</evidence>
<evidence type="ECO:0000256" key="2">
    <source>
        <dbReference type="SAM" id="Phobius"/>
    </source>
</evidence>
<organism evidence="3 5">
    <name type="scientific">Brevibacillus composti</name>
    <dbReference type="NCBI Taxonomy" id="2796470"/>
    <lineage>
        <taxon>Bacteria</taxon>
        <taxon>Bacillati</taxon>
        <taxon>Bacillota</taxon>
        <taxon>Bacilli</taxon>
        <taxon>Bacillales</taxon>
        <taxon>Paenibacillaceae</taxon>
        <taxon>Brevibacillus</taxon>
    </lineage>
</organism>
<feature type="transmembrane region" description="Helical" evidence="2">
    <location>
        <begin position="31"/>
        <end position="49"/>
    </location>
</feature>
<reference evidence="3 5" key="1">
    <citation type="submission" date="2020-12" db="EMBL/GenBank/DDBJ databases">
        <title>strain FJAT-54423T represents a novel species of the genus Brevibacillus.</title>
        <authorList>
            <person name="Tang R."/>
        </authorList>
    </citation>
    <scope>NUCLEOTIDE SEQUENCE [LARGE SCALE GENOMIC DNA]</scope>
    <source>
        <strain evidence="3 5">FJAT-54423</strain>
    </source>
</reference>
<name>A0A7T5JMA5_9BACL</name>
<dbReference type="AlphaFoldDB" id="A0A7T5JMA5"/>
<dbReference type="EMBL" id="CP066308">
    <property type="protein sequence ID" value="QQE72914.1"/>
    <property type="molecule type" value="Genomic_DNA"/>
</dbReference>
<evidence type="ECO:0000313" key="4">
    <source>
        <dbReference type="EMBL" id="QUO39992.1"/>
    </source>
</evidence>
<keyword evidence="2" id="KW-1133">Transmembrane helix</keyword>
<feature type="compositionally biased region" description="Basic and acidic residues" evidence="1">
    <location>
        <begin position="91"/>
        <end position="112"/>
    </location>
</feature>
<dbReference type="EMBL" id="CP073708">
    <property type="protein sequence ID" value="QUO39992.1"/>
    <property type="molecule type" value="Genomic_DNA"/>
</dbReference>
<reference evidence="4" key="2">
    <citation type="submission" date="2021-04" db="EMBL/GenBank/DDBJ databases">
        <title>Brevibacillus composti FJAT-54423, complete genome.</title>
        <authorList>
            <person name="Tang R."/>
        </authorList>
    </citation>
    <scope>NUCLEOTIDE SEQUENCE</scope>
    <source>
        <strain evidence="4">FJAT-54424</strain>
    </source>
</reference>
<keyword evidence="2" id="KW-0812">Transmembrane</keyword>
<feature type="transmembrane region" description="Helical" evidence="2">
    <location>
        <begin position="7"/>
        <end position="25"/>
    </location>
</feature>
<dbReference type="RefSeq" id="WP_198826546.1">
    <property type="nucleotide sequence ID" value="NZ_CP066308.1"/>
</dbReference>
<dbReference type="KEGG" id="bcop:JD108_13300"/>
<gene>
    <name evidence="3" type="ORF">JD108_13300</name>
    <name evidence="4" type="ORF">KDJ56_13245</name>
</gene>
<keyword evidence="6" id="KW-1185">Reference proteome</keyword>
<keyword evidence="2" id="KW-0472">Membrane</keyword>
<accession>A0A7T5JMA5</accession>
<proteinExistence type="predicted"/>
<dbReference type="Proteomes" id="UP000677234">
    <property type="component" value="Chromosome"/>
</dbReference>
<evidence type="ECO:0000313" key="6">
    <source>
        <dbReference type="Proteomes" id="UP000677234"/>
    </source>
</evidence>
<feature type="compositionally biased region" description="Basic residues" evidence="1">
    <location>
        <begin position="72"/>
        <end position="86"/>
    </location>
</feature>
<feature type="region of interest" description="Disordered" evidence="1">
    <location>
        <begin position="54"/>
        <end position="112"/>
    </location>
</feature>
<evidence type="ECO:0000256" key="1">
    <source>
        <dbReference type="SAM" id="MobiDB-lite"/>
    </source>
</evidence>
<sequence>MFPRISPIILIILLFAAYGFLSWFFNNPLNALVVIGLSALVIFAVRNYLQTGKFLPGASKPRAAKPKPAPRPPHKKSAQQARKNHPFRVIDGNKGKAKENDGDHDPHNHISQ</sequence>